<reference evidence="2" key="1">
    <citation type="journal article" date="2017" name="Nat. Ecol. Evol.">
        <title>Genome expansion and lineage-specific genetic innovations in the forest pathogenic fungi Armillaria.</title>
        <authorList>
            <person name="Sipos G."/>
            <person name="Prasanna A.N."/>
            <person name="Walter M.C."/>
            <person name="O'Connor E."/>
            <person name="Balint B."/>
            <person name="Krizsan K."/>
            <person name="Kiss B."/>
            <person name="Hess J."/>
            <person name="Varga T."/>
            <person name="Slot J."/>
            <person name="Riley R."/>
            <person name="Boka B."/>
            <person name="Rigling D."/>
            <person name="Barry K."/>
            <person name="Lee J."/>
            <person name="Mihaltcheva S."/>
            <person name="LaButti K."/>
            <person name="Lipzen A."/>
            <person name="Waldron R."/>
            <person name="Moloney N.M."/>
            <person name="Sperisen C."/>
            <person name="Kredics L."/>
            <person name="Vagvoelgyi C."/>
            <person name="Patrignani A."/>
            <person name="Fitzpatrick D."/>
            <person name="Nagy I."/>
            <person name="Doyle S."/>
            <person name="Anderson J.B."/>
            <person name="Grigoriev I.V."/>
            <person name="Gueldener U."/>
            <person name="Muensterkoetter M."/>
            <person name="Nagy L.G."/>
        </authorList>
    </citation>
    <scope>NUCLEOTIDE SEQUENCE [LARGE SCALE GENOMIC DNA]</scope>
    <source>
        <strain evidence="2">C18/9</strain>
    </source>
</reference>
<gene>
    <name evidence="1" type="ORF">ARMOST_00374</name>
</gene>
<keyword evidence="2" id="KW-1185">Reference proteome</keyword>
<evidence type="ECO:0000313" key="2">
    <source>
        <dbReference type="Proteomes" id="UP000219338"/>
    </source>
</evidence>
<dbReference type="AlphaFoldDB" id="A0A284QL10"/>
<sequence length="129" mass="14772">MPDARIQATALRNPNPHYPLINPPSQPLLCHFVMLQFSTWTISWNVSKLTVTHSIWTSDHSGDKGWIRGQYPNHILAHYGEDIDWDESRMHGGESFRRAPSFNLAIYIANKLLSLCPFSLMRSRPPNTS</sequence>
<accession>A0A284QL10</accession>
<dbReference type="Proteomes" id="UP000219338">
    <property type="component" value="Unassembled WGS sequence"/>
</dbReference>
<proteinExistence type="predicted"/>
<evidence type="ECO:0000313" key="1">
    <source>
        <dbReference type="EMBL" id="SJK97123.1"/>
    </source>
</evidence>
<dbReference type="EMBL" id="FUEG01000001">
    <property type="protein sequence ID" value="SJK97123.1"/>
    <property type="molecule type" value="Genomic_DNA"/>
</dbReference>
<name>A0A284QL10_ARMOS</name>
<protein>
    <submittedName>
        <fullName evidence="1">Uncharacterized protein</fullName>
    </submittedName>
</protein>
<organism evidence="1 2">
    <name type="scientific">Armillaria ostoyae</name>
    <name type="common">Armillaria root rot fungus</name>
    <dbReference type="NCBI Taxonomy" id="47428"/>
    <lineage>
        <taxon>Eukaryota</taxon>
        <taxon>Fungi</taxon>
        <taxon>Dikarya</taxon>
        <taxon>Basidiomycota</taxon>
        <taxon>Agaricomycotina</taxon>
        <taxon>Agaricomycetes</taxon>
        <taxon>Agaricomycetidae</taxon>
        <taxon>Agaricales</taxon>
        <taxon>Marasmiineae</taxon>
        <taxon>Physalacriaceae</taxon>
        <taxon>Armillaria</taxon>
    </lineage>
</organism>